<feature type="transmembrane region" description="Helical" evidence="1">
    <location>
        <begin position="106"/>
        <end position="133"/>
    </location>
</feature>
<protein>
    <recommendedName>
        <fullName evidence="4">Transporter</fullName>
    </recommendedName>
</protein>
<reference evidence="3" key="1">
    <citation type="journal article" date="2016" name="Front. Microbiol.">
        <title>Complete Genome Sequence of Clostridium estertheticum DSM 8809, a Microbe Identified in Spoiled Vacuum Packed Beef.</title>
        <authorList>
            <person name="Yu Z."/>
            <person name="Gunn L."/>
            <person name="Brennan E."/>
            <person name="Reid R."/>
            <person name="Wall P.G."/>
            <person name="Gaora O.P."/>
            <person name="Hurley D."/>
            <person name="Bolton D."/>
            <person name="Fanning S."/>
        </authorList>
    </citation>
    <scope>NUCLEOTIDE SEQUENCE [LARGE SCALE GENOMIC DNA]</scope>
    <source>
        <strain evidence="3">DSM 8809</strain>
    </source>
</reference>
<keyword evidence="3" id="KW-1185">Reference proteome</keyword>
<feature type="transmembrane region" description="Helical" evidence="1">
    <location>
        <begin position="190"/>
        <end position="208"/>
    </location>
</feature>
<dbReference type="KEGG" id="ceu:A7L45_11255"/>
<proteinExistence type="predicted"/>
<accession>A0A1J0GH08</accession>
<keyword evidence="1" id="KW-0472">Membrane</keyword>
<feature type="transmembrane region" description="Helical" evidence="1">
    <location>
        <begin position="438"/>
        <end position="455"/>
    </location>
</feature>
<feature type="transmembrane region" description="Helical" evidence="1">
    <location>
        <begin position="400"/>
        <end position="426"/>
    </location>
</feature>
<gene>
    <name evidence="2" type="ORF">A7L45_11255</name>
</gene>
<dbReference type="RefSeq" id="WP_071612895.1">
    <property type="nucleotide sequence ID" value="NZ_CP015756.1"/>
</dbReference>
<name>A0A1J0GH08_9CLOT</name>
<keyword evidence="1" id="KW-0812">Transmembrane</keyword>
<feature type="transmembrane region" description="Helical" evidence="1">
    <location>
        <begin position="6"/>
        <end position="22"/>
    </location>
</feature>
<feature type="transmembrane region" description="Helical" evidence="1">
    <location>
        <begin position="145"/>
        <end position="169"/>
    </location>
</feature>
<sequence length="456" mass="48120">MVNLGVIHYAYIIIILIITIIISMKKDVILPCILGIVVIGYIFTGSILIAVQIIYKAIVVSGKEFIEIVVVIALVNAMSSALNDLGADEIIIKPIRKLMINKTISFFVLGITVTLTSWFIWPTPAIVFIGALMVPAAIQSGLPPAWAAVVLCLFGNGVALSSDFVLQAAPSITSKTANLPNALGIIRKCLPFWGVMSIVTITIAFILMRRNKPTDVKVDEAIIEPKKSTQSNLTGKKIMAIATPCAFILDIVFIKKLDFIGSESTALIGGTASIIMIICSILNTNFKTSLSEVTKYVKNGFTFGINIFAPIIIIGAFFFLGSAGSAVDILGNGATGILSDIGVYAASKIPLSKYSVVGIQTAVSTLLGLSGSGFAGLPLVGTLANTFSTTINIDKEQIAAFGQIITIWIGGGTIIPWSVVAAAGICKVEPFDVAKKNIIPVTCGIVATVILALIIL</sequence>
<dbReference type="Proteomes" id="UP000182569">
    <property type="component" value="Chromosome"/>
</dbReference>
<feature type="transmembrane region" description="Helical" evidence="1">
    <location>
        <begin position="356"/>
        <end position="380"/>
    </location>
</feature>
<feature type="transmembrane region" description="Helical" evidence="1">
    <location>
        <begin position="65"/>
        <end position="85"/>
    </location>
</feature>
<keyword evidence="1" id="KW-1133">Transmembrane helix</keyword>
<dbReference type="STRING" id="1552.A7L45_11255"/>
<dbReference type="EMBL" id="CP015756">
    <property type="protein sequence ID" value="APC40605.1"/>
    <property type="molecule type" value="Genomic_DNA"/>
</dbReference>
<dbReference type="OrthoDB" id="8641791at2"/>
<feature type="transmembrane region" description="Helical" evidence="1">
    <location>
        <begin position="29"/>
        <end position="53"/>
    </location>
</feature>
<evidence type="ECO:0000256" key="1">
    <source>
        <dbReference type="SAM" id="Phobius"/>
    </source>
</evidence>
<feature type="transmembrane region" description="Helical" evidence="1">
    <location>
        <begin position="266"/>
        <end position="283"/>
    </location>
</feature>
<evidence type="ECO:0000313" key="2">
    <source>
        <dbReference type="EMBL" id="APC40605.1"/>
    </source>
</evidence>
<evidence type="ECO:0008006" key="4">
    <source>
        <dbReference type="Google" id="ProtNLM"/>
    </source>
</evidence>
<evidence type="ECO:0000313" key="3">
    <source>
        <dbReference type="Proteomes" id="UP000182569"/>
    </source>
</evidence>
<feature type="transmembrane region" description="Helical" evidence="1">
    <location>
        <begin position="303"/>
        <end position="320"/>
    </location>
</feature>
<organism evidence="2 3">
    <name type="scientific">Clostridium estertheticum subsp. estertheticum</name>
    <dbReference type="NCBI Taxonomy" id="1552"/>
    <lineage>
        <taxon>Bacteria</taxon>
        <taxon>Bacillati</taxon>
        <taxon>Bacillota</taxon>
        <taxon>Clostridia</taxon>
        <taxon>Eubacteriales</taxon>
        <taxon>Clostridiaceae</taxon>
        <taxon>Clostridium</taxon>
    </lineage>
</organism>
<dbReference type="AlphaFoldDB" id="A0A1J0GH08"/>